<dbReference type="EMBL" id="CAJOBC010007780">
    <property type="protein sequence ID" value="CAF3942811.1"/>
    <property type="molecule type" value="Genomic_DNA"/>
</dbReference>
<evidence type="ECO:0000313" key="3">
    <source>
        <dbReference type="EMBL" id="CAF3557471.1"/>
    </source>
</evidence>
<sequence>MTSTTGSWKQALKATMWRLLQFCLFVIVAPPLLNFASIKRESSLLSEHGLPYDVGFNQKLFLRCRGKGVPTVILDSPTGFGSDVWLPLQDQLKEITTVCVYDRSGIGMSELPTSIPKDNAQKEAEQQTNKVPKMGRGMEFTIERMAEDLHRLITFSSHQNKPFILVGTELSGLIARFYAQIYELYNKLIPHFHILQLAAATGINRLLLISGMMETPLKNTMNDSIIYRQRHLLCNPRHIGSAIREHFYMNETFSQMKLAWRMKAFPQNISVTIVTKRKYDTHLSDSLNKAWDQSQQYLRENLFRNRVQHITLDSNDKYFMFNKPSLLFSSISDAIHEWRSKGLA</sequence>
<proteinExistence type="predicted"/>
<dbReference type="EMBL" id="CAJNOK010000799">
    <property type="protein sequence ID" value="CAF0776256.1"/>
    <property type="molecule type" value="Genomic_DNA"/>
</dbReference>
<gene>
    <name evidence="2" type="ORF">GPM918_LOCUS22576</name>
    <name evidence="1" type="ORF">OVA965_LOCUS3356</name>
    <name evidence="4" type="ORF">SRO942_LOCUS22575</name>
    <name evidence="3" type="ORF">TMI583_LOCUS3355</name>
</gene>
<dbReference type="Gene3D" id="3.40.50.1820">
    <property type="entry name" value="alpha/beta hydrolase"/>
    <property type="match status" value="1"/>
</dbReference>
<dbReference type="InterPro" id="IPR029058">
    <property type="entry name" value="AB_hydrolase_fold"/>
</dbReference>
<accession>A0A814UUC8</accession>
<dbReference type="OrthoDB" id="294702at2759"/>
<comment type="caution">
    <text evidence="2">The sequence shown here is derived from an EMBL/GenBank/DDBJ whole genome shotgun (WGS) entry which is preliminary data.</text>
</comment>
<keyword evidence="5" id="KW-1185">Reference proteome</keyword>
<evidence type="ECO:0008006" key="6">
    <source>
        <dbReference type="Google" id="ProtNLM"/>
    </source>
</evidence>
<dbReference type="AlphaFoldDB" id="A0A814UUC8"/>
<dbReference type="EMBL" id="CAJOBA010000799">
    <property type="protein sequence ID" value="CAF3557471.1"/>
    <property type="molecule type" value="Genomic_DNA"/>
</dbReference>
<dbReference type="Proteomes" id="UP000681722">
    <property type="component" value="Unassembled WGS sequence"/>
</dbReference>
<dbReference type="Proteomes" id="UP000682733">
    <property type="component" value="Unassembled WGS sequence"/>
</dbReference>
<dbReference type="EMBL" id="CAJNOQ010007779">
    <property type="protein sequence ID" value="CAF1178606.1"/>
    <property type="molecule type" value="Genomic_DNA"/>
</dbReference>
<organism evidence="2 5">
    <name type="scientific">Didymodactylos carnosus</name>
    <dbReference type="NCBI Taxonomy" id="1234261"/>
    <lineage>
        <taxon>Eukaryota</taxon>
        <taxon>Metazoa</taxon>
        <taxon>Spiralia</taxon>
        <taxon>Gnathifera</taxon>
        <taxon>Rotifera</taxon>
        <taxon>Eurotatoria</taxon>
        <taxon>Bdelloidea</taxon>
        <taxon>Philodinida</taxon>
        <taxon>Philodinidae</taxon>
        <taxon>Didymodactylos</taxon>
    </lineage>
</organism>
<evidence type="ECO:0000313" key="2">
    <source>
        <dbReference type="EMBL" id="CAF1178606.1"/>
    </source>
</evidence>
<evidence type="ECO:0000313" key="5">
    <source>
        <dbReference type="Proteomes" id="UP000663829"/>
    </source>
</evidence>
<dbReference type="SUPFAM" id="SSF53474">
    <property type="entry name" value="alpha/beta-Hydrolases"/>
    <property type="match status" value="1"/>
</dbReference>
<evidence type="ECO:0000313" key="4">
    <source>
        <dbReference type="EMBL" id="CAF3942811.1"/>
    </source>
</evidence>
<name>A0A814UUC8_9BILA</name>
<dbReference type="Proteomes" id="UP000677228">
    <property type="component" value="Unassembled WGS sequence"/>
</dbReference>
<reference evidence="2" key="1">
    <citation type="submission" date="2021-02" db="EMBL/GenBank/DDBJ databases">
        <authorList>
            <person name="Nowell W R."/>
        </authorList>
    </citation>
    <scope>NUCLEOTIDE SEQUENCE</scope>
</reference>
<dbReference type="Proteomes" id="UP000663829">
    <property type="component" value="Unassembled WGS sequence"/>
</dbReference>
<evidence type="ECO:0000313" key="1">
    <source>
        <dbReference type="EMBL" id="CAF0776256.1"/>
    </source>
</evidence>
<protein>
    <recommendedName>
        <fullName evidence="6">AB hydrolase-1 domain-containing protein</fullName>
    </recommendedName>
</protein>